<dbReference type="Pfam" id="PF07536">
    <property type="entry name" value="HWE_HK"/>
    <property type="match status" value="1"/>
</dbReference>
<evidence type="ECO:0000313" key="11">
    <source>
        <dbReference type="Proteomes" id="UP000681594"/>
    </source>
</evidence>
<keyword evidence="3" id="KW-0597">Phosphoprotein</keyword>
<evidence type="ECO:0000256" key="2">
    <source>
        <dbReference type="ARBA" id="ARBA00012438"/>
    </source>
</evidence>
<evidence type="ECO:0000256" key="7">
    <source>
        <dbReference type="ARBA" id="ARBA00022840"/>
    </source>
</evidence>
<protein>
    <recommendedName>
        <fullName evidence="2">histidine kinase</fullName>
        <ecNumber evidence="2">2.7.13.3</ecNumber>
    </recommendedName>
</protein>
<dbReference type="EC" id="2.7.13.3" evidence="2"/>
<evidence type="ECO:0000256" key="3">
    <source>
        <dbReference type="ARBA" id="ARBA00022553"/>
    </source>
</evidence>
<evidence type="ECO:0000256" key="6">
    <source>
        <dbReference type="ARBA" id="ARBA00022777"/>
    </source>
</evidence>
<dbReference type="Pfam" id="PF08447">
    <property type="entry name" value="PAS_3"/>
    <property type="match status" value="1"/>
</dbReference>
<evidence type="ECO:0000256" key="5">
    <source>
        <dbReference type="ARBA" id="ARBA00022741"/>
    </source>
</evidence>
<dbReference type="Gene3D" id="3.30.565.10">
    <property type="entry name" value="Histidine kinase-like ATPase, C-terminal domain"/>
    <property type="match status" value="1"/>
</dbReference>
<dbReference type="InterPro" id="IPR013655">
    <property type="entry name" value="PAS_fold_3"/>
</dbReference>
<dbReference type="InterPro" id="IPR036890">
    <property type="entry name" value="HATPase_C_sf"/>
</dbReference>
<reference evidence="10 11" key="1">
    <citation type="submission" date="2021-03" db="EMBL/GenBank/DDBJ databases">
        <authorList>
            <person name="So Y."/>
        </authorList>
    </citation>
    <scope>NUCLEOTIDE SEQUENCE [LARGE SCALE GENOMIC DNA]</scope>
    <source>
        <strain evidence="10 11">SSH11</strain>
    </source>
</reference>
<comment type="caution">
    <text evidence="10">The sequence shown here is derived from an EMBL/GenBank/DDBJ whole genome shotgun (WGS) entry which is preliminary data.</text>
</comment>
<dbReference type="InterPro" id="IPR000014">
    <property type="entry name" value="PAS"/>
</dbReference>
<evidence type="ECO:0000256" key="8">
    <source>
        <dbReference type="SAM" id="MobiDB-lite"/>
    </source>
</evidence>
<gene>
    <name evidence="10" type="ORF">J8J14_10800</name>
</gene>
<evidence type="ECO:0000256" key="4">
    <source>
        <dbReference type="ARBA" id="ARBA00022679"/>
    </source>
</evidence>
<sequence length="366" mass="39872">MSDEAEVPSPGPGPDAGGPAGQGRRAADESGAVRPGVHAMPMVDPALFPHLLWRSQAGGSWIWASPQWQAFTGQPGEASLGSGWLDVLHPEDHNVALAAWRQAEAGLGFHAELRLWEAAERRYRWVLGRAQPCPAEEGHAPEWLGTFTDVDQLHRVAQKQGELLALLQHRVRNTLSIVRSILRRTAQTSESVEEMAMHLDGRINAFSRVQTALIRDPAGGLDLAQLIADEFLVHAAREDKQVAMEGPPVELRPRAAETLGLAFHELATNAVKYGALSRPDGQVAVSWRIEDEPGQPRLILTWRERGGPRPDKPSRRGFGGDLLARSLPYDLQAEVQQDFTAEGLHCTITVPCAEAILPGAPAPQED</sequence>
<keyword evidence="4" id="KW-0808">Transferase</keyword>
<dbReference type="SUPFAM" id="SSF55874">
    <property type="entry name" value="ATPase domain of HSP90 chaperone/DNA topoisomerase II/histidine kinase"/>
    <property type="match status" value="1"/>
</dbReference>
<organism evidence="10 11">
    <name type="scientific">Pararoseomonas baculiformis</name>
    <dbReference type="NCBI Taxonomy" id="2820812"/>
    <lineage>
        <taxon>Bacteria</taxon>
        <taxon>Pseudomonadati</taxon>
        <taxon>Pseudomonadota</taxon>
        <taxon>Alphaproteobacteria</taxon>
        <taxon>Acetobacterales</taxon>
        <taxon>Acetobacteraceae</taxon>
        <taxon>Pararoseomonas</taxon>
    </lineage>
</organism>
<evidence type="ECO:0000313" key="10">
    <source>
        <dbReference type="EMBL" id="MBP0445266.1"/>
    </source>
</evidence>
<keyword evidence="5" id="KW-0547">Nucleotide-binding</keyword>
<dbReference type="EMBL" id="JAGIZB010000009">
    <property type="protein sequence ID" value="MBP0445266.1"/>
    <property type="molecule type" value="Genomic_DNA"/>
</dbReference>
<proteinExistence type="predicted"/>
<dbReference type="Gene3D" id="3.30.450.20">
    <property type="entry name" value="PAS domain"/>
    <property type="match status" value="1"/>
</dbReference>
<feature type="domain" description="Signal transduction histidine kinase HWE region" evidence="9">
    <location>
        <begin position="167"/>
        <end position="248"/>
    </location>
</feature>
<dbReference type="InterPro" id="IPR035965">
    <property type="entry name" value="PAS-like_dom_sf"/>
</dbReference>
<keyword evidence="6" id="KW-0418">Kinase</keyword>
<dbReference type="Proteomes" id="UP000681594">
    <property type="component" value="Unassembled WGS sequence"/>
</dbReference>
<evidence type="ECO:0000259" key="9">
    <source>
        <dbReference type="SMART" id="SM00911"/>
    </source>
</evidence>
<dbReference type="InterPro" id="IPR011102">
    <property type="entry name" value="Sig_transdc_His_kinase_HWE"/>
</dbReference>
<comment type="catalytic activity">
    <reaction evidence="1">
        <text>ATP + protein L-histidine = ADP + protein N-phospho-L-histidine.</text>
        <dbReference type="EC" id="2.7.13.3"/>
    </reaction>
</comment>
<dbReference type="SUPFAM" id="SSF55785">
    <property type="entry name" value="PYP-like sensor domain (PAS domain)"/>
    <property type="match status" value="1"/>
</dbReference>
<dbReference type="RefSeq" id="WP_209379518.1">
    <property type="nucleotide sequence ID" value="NZ_JAGIZB010000009.1"/>
</dbReference>
<dbReference type="PANTHER" id="PTHR41523">
    <property type="entry name" value="TWO-COMPONENT SYSTEM SENSOR PROTEIN"/>
    <property type="match status" value="1"/>
</dbReference>
<feature type="region of interest" description="Disordered" evidence="8">
    <location>
        <begin position="1"/>
        <end position="32"/>
    </location>
</feature>
<dbReference type="SMART" id="SM00911">
    <property type="entry name" value="HWE_HK"/>
    <property type="match status" value="1"/>
</dbReference>
<keyword evidence="7" id="KW-0067">ATP-binding</keyword>
<dbReference type="PANTHER" id="PTHR41523:SF8">
    <property type="entry name" value="ETHYLENE RESPONSE SENSOR PROTEIN"/>
    <property type="match status" value="1"/>
</dbReference>
<evidence type="ECO:0000256" key="1">
    <source>
        <dbReference type="ARBA" id="ARBA00000085"/>
    </source>
</evidence>
<accession>A0ABS4AE25</accession>
<name>A0ABS4AE25_9PROT</name>
<dbReference type="CDD" id="cd00130">
    <property type="entry name" value="PAS"/>
    <property type="match status" value="1"/>
</dbReference>
<keyword evidence="11" id="KW-1185">Reference proteome</keyword>